<evidence type="ECO:0000313" key="3">
    <source>
        <dbReference type="Proteomes" id="UP000326289"/>
    </source>
</evidence>
<organism evidence="2 3">
    <name type="scientific">Aspergillus minisclerotigenes</name>
    <dbReference type="NCBI Taxonomy" id="656917"/>
    <lineage>
        <taxon>Eukaryota</taxon>
        <taxon>Fungi</taxon>
        <taxon>Dikarya</taxon>
        <taxon>Ascomycota</taxon>
        <taxon>Pezizomycotina</taxon>
        <taxon>Eurotiomycetes</taxon>
        <taxon>Eurotiomycetidae</taxon>
        <taxon>Eurotiales</taxon>
        <taxon>Aspergillaceae</taxon>
        <taxon>Aspergillus</taxon>
        <taxon>Aspergillus subgen. Circumdati</taxon>
    </lineage>
</organism>
<accession>A0A5N6JA78</accession>
<evidence type="ECO:0000256" key="1">
    <source>
        <dbReference type="SAM" id="MobiDB-lite"/>
    </source>
</evidence>
<dbReference type="Proteomes" id="UP000326289">
    <property type="component" value="Unassembled WGS sequence"/>
</dbReference>
<reference evidence="2 3" key="1">
    <citation type="submission" date="2019-04" db="EMBL/GenBank/DDBJ databases">
        <title>Fungal friends and foes A comparative genomics study of 23 Aspergillus species from section Flavi.</title>
        <authorList>
            <consortium name="DOE Joint Genome Institute"/>
            <person name="Kjaerbolling I."/>
            <person name="Vesth T.C."/>
            <person name="Frisvad J.C."/>
            <person name="Nybo J.L."/>
            <person name="Theobald S."/>
            <person name="Kildgaard S."/>
            <person name="Petersen T.I."/>
            <person name="Kuo A."/>
            <person name="Sato A."/>
            <person name="Lyhne E.K."/>
            <person name="Kogle M.E."/>
            <person name="Wiebenga A."/>
            <person name="Kun R.S."/>
            <person name="Lubbers R.J."/>
            <person name="Makela M.R."/>
            <person name="Barry K."/>
            <person name="Chovatia M."/>
            <person name="Clum A."/>
            <person name="Daum C."/>
            <person name="Haridas S."/>
            <person name="He G."/>
            <person name="LaButti K."/>
            <person name="Lipzen A."/>
            <person name="Mondo S."/>
            <person name="Pangilinan J."/>
            <person name="Riley R."/>
            <person name="Salamov A."/>
            <person name="Simmons B.A."/>
            <person name="Magnuson J.K."/>
            <person name="Henrissat B."/>
            <person name="Mortensen U.H."/>
            <person name="Larsen T.O."/>
            <person name="De vries R.P."/>
            <person name="Grigoriev I.V."/>
            <person name="Machida M."/>
            <person name="Baker S.E."/>
            <person name="Andersen M.R."/>
        </authorList>
    </citation>
    <scope>NUCLEOTIDE SEQUENCE [LARGE SCALE GENOMIC DNA]</scope>
    <source>
        <strain evidence="2 3">CBS 117635</strain>
    </source>
</reference>
<gene>
    <name evidence="2" type="ORF">BDV30DRAFT_237296</name>
</gene>
<sequence>MEGLGVTETDLAEEPHGGKRAGPPKSELNELAEILTAMQLRETARASDAKLKWSKIVRRRAETDVQYRFLSISLPESKRGVTQILLAIGGTRHCYQAAQQVLSLFNLDGPFIIRAEQIYHLHSLWTNTPYNSVSSDPEIHFASLSFRPYFDDLTGQMTQELSCITASIPSMETLVGILIRAEKMQFREDAQNNFHPEASISAVISAEVNDAAEMFPSAAAVQMENVGNSIQQVDWDLTGFFGYTWETLNKHRTSTELLDSHGVPDMPSNREIWTNPLHGGMLHPSSNGPEMGTEDSPDDANVRKRRKHSPLAKPSCTVMTGSSHAIATLREFVYSYQTEEDFRHWQVGPTVPPQMRFNIIEELDSKISLYGLLRRYHILHFYVECVPTNSRALTNFIGTDPNDFQRKSKVGNPSHNAKSEVTLLMIREMYPDIDLSSLEYKSKYRAVSKLQTLGRRYLSLTDRFGKGVLGLLPPSNLTNSDNMILSLSDSVFGEFVNILEDSQRDILKSFSDAAFSVLEPLLYGASQGFMQSHISSYAAKDIIRCPQGSDELLTILSSPQNRVEHSNRTTNTRETTHLRNRC</sequence>
<protein>
    <submittedName>
        <fullName evidence="2">Uncharacterized protein</fullName>
    </submittedName>
</protein>
<feature type="region of interest" description="Disordered" evidence="1">
    <location>
        <begin position="1"/>
        <end position="25"/>
    </location>
</feature>
<feature type="region of interest" description="Disordered" evidence="1">
    <location>
        <begin position="275"/>
        <end position="315"/>
    </location>
</feature>
<evidence type="ECO:0000313" key="2">
    <source>
        <dbReference type="EMBL" id="KAB8274663.1"/>
    </source>
</evidence>
<proteinExistence type="predicted"/>
<name>A0A5N6JA78_9EURO</name>
<dbReference type="EMBL" id="ML732786">
    <property type="protein sequence ID" value="KAB8274663.1"/>
    <property type="molecule type" value="Genomic_DNA"/>
</dbReference>
<keyword evidence="3" id="KW-1185">Reference proteome</keyword>
<feature type="region of interest" description="Disordered" evidence="1">
    <location>
        <begin position="563"/>
        <end position="582"/>
    </location>
</feature>
<dbReference type="AlphaFoldDB" id="A0A5N6JA78"/>